<dbReference type="FunFam" id="3.40.50.720:FF:000101">
    <property type="entry name" value="GDP-L-fucose synthase"/>
    <property type="match status" value="1"/>
</dbReference>
<dbReference type="EMBL" id="CADIKM010000004">
    <property type="protein sequence ID" value="CAB3781816.1"/>
    <property type="molecule type" value="Genomic_DNA"/>
</dbReference>
<dbReference type="InterPro" id="IPR001509">
    <property type="entry name" value="Epimerase_deHydtase"/>
</dbReference>
<dbReference type="SUPFAM" id="SSF51735">
    <property type="entry name" value="NAD(P)-binding Rossmann-fold domains"/>
    <property type="match status" value="1"/>
</dbReference>
<feature type="binding site" evidence="9">
    <location>
        <position position="182"/>
    </location>
    <ligand>
        <name>NADP(+)</name>
        <dbReference type="ChEBI" id="CHEBI:58349"/>
    </ligand>
</feature>
<name>A0A6S7CK12_9BURK</name>
<dbReference type="UniPathway" id="UPA00128">
    <property type="reaction ID" value="UER00191"/>
</dbReference>
<feature type="binding site" evidence="9">
    <location>
        <begin position="166"/>
        <end position="169"/>
    </location>
    <ligand>
        <name>NADP(+)</name>
        <dbReference type="ChEBI" id="CHEBI:58349"/>
    </ligand>
</feature>
<dbReference type="Gene3D" id="3.90.25.10">
    <property type="entry name" value="UDP-galactose 4-epimerase, domain 1"/>
    <property type="match status" value="1"/>
</dbReference>
<keyword evidence="6 9" id="KW-0413">Isomerase</keyword>
<accession>A0A6S7CK12</accession>
<keyword evidence="12" id="KW-1185">Reference proteome</keyword>
<dbReference type="GO" id="GO:0042351">
    <property type="term" value="P:'de novo' GDP-L-fucose biosynthetic process"/>
    <property type="evidence" value="ECO:0007669"/>
    <property type="project" value="UniProtKB-UniRule"/>
</dbReference>
<evidence type="ECO:0000256" key="5">
    <source>
        <dbReference type="ARBA" id="ARBA00023002"/>
    </source>
</evidence>
<evidence type="ECO:0000256" key="4">
    <source>
        <dbReference type="ARBA" id="ARBA00022857"/>
    </source>
</evidence>
<evidence type="ECO:0000259" key="10">
    <source>
        <dbReference type="Pfam" id="PF01370"/>
    </source>
</evidence>
<evidence type="ECO:0000256" key="6">
    <source>
        <dbReference type="ARBA" id="ARBA00023235"/>
    </source>
</evidence>
<comment type="catalytic activity">
    <reaction evidence="8 9">
        <text>GDP-beta-L-fucose + NADP(+) = GDP-4-dehydro-alpha-D-rhamnose + NADPH + H(+)</text>
        <dbReference type="Rhea" id="RHEA:18885"/>
        <dbReference type="ChEBI" id="CHEBI:15378"/>
        <dbReference type="ChEBI" id="CHEBI:57273"/>
        <dbReference type="ChEBI" id="CHEBI:57783"/>
        <dbReference type="ChEBI" id="CHEBI:57964"/>
        <dbReference type="ChEBI" id="CHEBI:58349"/>
        <dbReference type="EC" id="1.1.1.271"/>
    </reaction>
</comment>
<dbReference type="InterPro" id="IPR028614">
    <property type="entry name" value="GDP_fucose/colitose_synth"/>
</dbReference>
<feature type="active site" description="Proton donor/acceptor" evidence="9">
    <location>
        <position position="139"/>
    </location>
</feature>
<dbReference type="RefSeq" id="WP_175103967.1">
    <property type="nucleotide sequence ID" value="NZ_CADIKM010000004.1"/>
</dbReference>
<feature type="binding site" evidence="9">
    <location>
        <begin position="13"/>
        <end position="19"/>
    </location>
    <ligand>
        <name>NADP(+)</name>
        <dbReference type="ChEBI" id="CHEBI:58349"/>
    </ligand>
</feature>
<dbReference type="EC" id="1.1.1.271" evidence="3 9"/>
<keyword evidence="4 9" id="KW-0521">NADP</keyword>
<dbReference type="GO" id="GO:0070401">
    <property type="term" value="F:NADP+ binding"/>
    <property type="evidence" value="ECO:0007669"/>
    <property type="project" value="UniProtKB-UniRule"/>
</dbReference>
<evidence type="ECO:0000313" key="12">
    <source>
        <dbReference type="Proteomes" id="UP000494115"/>
    </source>
</evidence>
<feature type="binding site" evidence="9">
    <location>
        <position position="205"/>
    </location>
    <ligand>
        <name>substrate</name>
    </ligand>
</feature>
<organism evidence="11 12">
    <name type="scientific">Pararobbsia alpina</name>
    <dbReference type="NCBI Taxonomy" id="621374"/>
    <lineage>
        <taxon>Bacteria</taxon>
        <taxon>Pseudomonadati</taxon>
        <taxon>Pseudomonadota</taxon>
        <taxon>Betaproteobacteria</taxon>
        <taxon>Burkholderiales</taxon>
        <taxon>Burkholderiaceae</taxon>
        <taxon>Pararobbsia</taxon>
    </lineage>
</organism>
<dbReference type="PANTHER" id="PTHR43238:SF1">
    <property type="entry name" value="GDP-L-FUCOSE SYNTHASE"/>
    <property type="match status" value="1"/>
</dbReference>
<feature type="binding site" evidence="9">
    <location>
        <begin position="108"/>
        <end position="111"/>
    </location>
    <ligand>
        <name>NADP(+)</name>
        <dbReference type="ChEBI" id="CHEBI:58349"/>
    </ligand>
</feature>
<sequence>MAQSRKKRVFVAGHRGMVGSAIVRRLEADGDVDVVKRSSSELDLTNQSAVREFFSVQRIDHVYLAAARVGGIHANDTYPGQFIYRNLMIESNVIHQALQTGIEHLMFLGSSCIYPKHATQPIVEEALLTGPLEETNEPYALAKIAGIKLCESYNRQYGVDYRSLMPTNLYGPGDNYHPVNSHVIPALIRRFHEAKESGAPSTALWGTGQVRREFLHVDDLAMACVLTMNLPKDVYYSVATPRCSHLNVGSSTDFTVLEIAQMVARVVGFTGRIEHDLSKPDGTPRKLMSSEKLASLGWEPRIDLEEGLLGAYEAFLEAEALAVAL</sequence>
<evidence type="ECO:0000256" key="1">
    <source>
        <dbReference type="ARBA" id="ARBA00004883"/>
    </source>
</evidence>
<feature type="binding site" evidence="9">
    <location>
        <position position="212"/>
    </location>
    <ligand>
        <name>substrate</name>
    </ligand>
</feature>
<evidence type="ECO:0000313" key="11">
    <source>
        <dbReference type="EMBL" id="CAB3781816.1"/>
    </source>
</evidence>
<keyword evidence="5 9" id="KW-0560">Oxidoreductase</keyword>
<dbReference type="AlphaFoldDB" id="A0A6S7CK12"/>
<comment type="function">
    <text evidence="9">Catalyzes the two-step NADP-dependent conversion of GDP-4-dehydro-6-deoxy-D-mannose to GDP-fucose, involving an epimerase and a reductase reaction.</text>
</comment>
<dbReference type="GO" id="GO:0050577">
    <property type="term" value="F:GDP-L-fucose synthase activity"/>
    <property type="evidence" value="ECO:0007669"/>
    <property type="project" value="UniProtKB-UniRule"/>
</dbReference>
<feature type="site" description="Important for catalytic activity" evidence="9">
    <location>
        <position position="110"/>
    </location>
</feature>
<evidence type="ECO:0000256" key="2">
    <source>
        <dbReference type="ARBA" id="ARBA00005959"/>
    </source>
</evidence>
<feature type="domain" description="NAD-dependent epimerase/dehydratase" evidence="10">
    <location>
        <begin position="9"/>
        <end position="232"/>
    </location>
</feature>
<evidence type="ECO:0000256" key="8">
    <source>
        <dbReference type="ARBA" id="ARBA00051935"/>
    </source>
</evidence>
<comment type="similarity">
    <text evidence="2 9">Belongs to the NAD(P)-dependent epimerase/dehydratase family. Fucose synthase subfamily.</text>
</comment>
<dbReference type="CDD" id="cd05239">
    <property type="entry name" value="GDP_FS_SDR_e"/>
    <property type="match status" value="1"/>
</dbReference>
<gene>
    <name evidence="11" type="primary">fcl_2</name>
    <name evidence="9" type="synonym">fcl</name>
    <name evidence="11" type="ORF">LMG28138_01348</name>
</gene>
<dbReference type="PANTHER" id="PTHR43238">
    <property type="entry name" value="GDP-L-FUCOSE SYNTHASE"/>
    <property type="match status" value="1"/>
</dbReference>
<dbReference type="Gene3D" id="3.40.50.720">
    <property type="entry name" value="NAD(P)-binding Rossmann-like Domain"/>
    <property type="match status" value="1"/>
</dbReference>
<dbReference type="Pfam" id="PF01370">
    <property type="entry name" value="Epimerase"/>
    <property type="match status" value="1"/>
</dbReference>
<protein>
    <recommendedName>
        <fullName evidence="3 9">GDP-L-fucose synthase</fullName>
        <ecNumber evidence="3 9">1.1.1.271</ecNumber>
    </recommendedName>
    <alternativeName>
        <fullName evidence="9">GDP-4-keto-6-deoxy-D-mannose-3,5-epimerase-4-reductase</fullName>
    </alternativeName>
</protein>
<evidence type="ECO:0000256" key="9">
    <source>
        <dbReference type="HAMAP-Rule" id="MF_00956"/>
    </source>
</evidence>
<dbReference type="GO" id="GO:0016853">
    <property type="term" value="F:isomerase activity"/>
    <property type="evidence" value="ECO:0007669"/>
    <property type="project" value="UniProtKB-KW"/>
</dbReference>
<dbReference type="Proteomes" id="UP000494115">
    <property type="component" value="Unassembled WGS sequence"/>
</dbReference>
<evidence type="ECO:0000256" key="3">
    <source>
        <dbReference type="ARBA" id="ARBA00012371"/>
    </source>
</evidence>
<dbReference type="HAMAP" id="MF_00956">
    <property type="entry name" value="GDP_fucose_synth"/>
    <property type="match status" value="1"/>
</dbReference>
<proteinExistence type="inferred from homology"/>
<feature type="binding site" evidence="9">
    <location>
        <position position="190"/>
    </location>
    <ligand>
        <name>substrate</name>
    </ligand>
</feature>
<feature type="binding site" evidence="9">
    <location>
        <position position="281"/>
    </location>
    <ligand>
        <name>substrate</name>
    </ligand>
</feature>
<evidence type="ECO:0000256" key="7">
    <source>
        <dbReference type="ARBA" id="ARBA00023268"/>
    </source>
</evidence>
<comment type="pathway">
    <text evidence="1 9">Nucleotide-sugar biosynthesis; GDP-L-fucose biosynthesis via de novo pathway; GDP-L-fucose from GDP-alpha-D-mannose: step 2/2.</text>
</comment>
<keyword evidence="7 9" id="KW-0511">Multifunctional enzyme</keyword>
<feature type="site" description="Important for catalytic activity" evidence="9">
    <location>
        <position position="112"/>
    </location>
</feature>
<feature type="binding site" evidence="9">
    <location>
        <position position="143"/>
    </location>
    <ligand>
        <name>NADP(+)</name>
        <dbReference type="ChEBI" id="CHEBI:58349"/>
    </ligand>
</feature>
<reference evidence="11 12" key="1">
    <citation type="submission" date="2020-04" db="EMBL/GenBank/DDBJ databases">
        <authorList>
            <person name="De Canck E."/>
        </authorList>
    </citation>
    <scope>NUCLEOTIDE SEQUENCE [LARGE SCALE GENOMIC DNA]</scope>
    <source>
        <strain evidence="11 12">LMG 28138</strain>
    </source>
</reference>
<dbReference type="InterPro" id="IPR036291">
    <property type="entry name" value="NAD(P)-bd_dom_sf"/>
</dbReference>